<evidence type="ECO:0000256" key="4">
    <source>
        <dbReference type="ARBA" id="ARBA00022723"/>
    </source>
</evidence>
<dbReference type="EC" id="5.6.2.4" evidence="16"/>
<dbReference type="SMART" id="SM00341">
    <property type="entry name" value="HRDC"/>
    <property type="match status" value="1"/>
</dbReference>
<dbReference type="GO" id="GO:0043138">
    <property type="term" value="F:3'-5' DNA helicase activity"/>
    <property type="evidence" value="ECO:0007669"/>
    <property type="project" value="UniProtKB-EC"/>
</dbReference>
<dbReference type="SUPFAM" id="SSF52540">
    <property type="entry name" value="P-loop containing nucleoside triphosphate hydrolases"/>
    <property type="match status" value="1"/>
</dbReference>
<dbReference type="NCBIfam" id="TIGR01389">
    <property type="entry name" value="recQ"/>
    <property type="match status" value="1"/>
</dbReference>
<dbReference type="InterPro" id="IPR032284">
    <property type="entry name" value="RecQ_Zn-bd"/>
</dbReference>
<comment type="cofactor">
    <cofactor evidence="2">
        <name>Zn(2+)</name>
        <dbReference type="ChEBI" id="CHEBI:29105"/>
    </cofactor>
</comment>
<evidence type="ECO:0000259" key="17">
    <source>
        <dbReference type="PROSITE" id="PS50967"/>
    </source>
</evidence>
<evidence type="ECO:0000256" key="7">
    <source>
        <dbReference type="ARBA" id="ARBA00022801"/>
    </source>
</evidence>
<evidence type="ECO:0000256" key="6">
    <source>
        <dbReference type="ARBA" id="ARBA00022763"/>
    </source>
</evidence>
<evidence type="ECO:0000256" key="9">
    <source>
        <dbReference type="ARBA" id="ARBA00022833"/>
    </source>
</evidence>
<evidence type="ECO:0000256" key="15">
    <source>
        <dbReference type="ARBA" id="ARBA00034617"/>
    </source>
</evidence>
<dbReference type="PANTHER" id="PTHR13710">
    <property type="entry name" value="DNA HELICASE RECQ FAMILY MEMBER"/>
    <property type="match status" value="1"/>
</dbReference>
<dbReference type="FunFam" id="3.40.50.300:FF:001389">
    <property type="entry name" value="ATP-dependent DNA helicase RecQ"/>
    <property type="match status" value="1"/>
</dbReference>
<comment type="cofactor">
    <cofactor evidence="1">
        <name>Mg(2+)</name>
        <dbReference type="ChEBI" id="CHEBI:18420"/>
    </cofactor>
</comment>
<keyword evidence="10" id="KW-0067">ATP-binding</keyword>
<keyword evidence="14" id="KW-0413">Isomerase</keyword>
<keyword evidence="11" id="KW-0238">DNA-binding</keyword>
<dbReference type="CDD" id="cd17920">
    <property type="entry name" value="DEXHc_RecQ"/>
    <property type="match status" value="1"/>
</dbReference>
<dbReference type="SUPFAM" id="SSF47819">
    <property type="entry name" value="HRDC-like"/>
    <property type="match status" value="1"/>
</dbReference>
<evidence type="ECO:0000256" key="3">
    <source>
        <dbReference type="ARBA" id="ARBA00005446"/>
    </source>
</evidence>
<comment type="similarity">
    <text evidence="3">Belongs to the helicase family. RecQ subfamily.</text>
</comment>
<dbReference type="GO" id="GO:0009432">
    <property type="term" value="P:SOS response"/>
    <property type="evidence" value="ECO:0007669"/>
    <property type="project" value="UniProtKB-UniRule"/>
</dbReference>
<feature type="domain" description="HRDC" evidence="17">
    <location>
        <begin position="541"/>
        <end position="616"/>
    </location>
</feature>
<dbReference type="SMART" id="SM00956">
    <property type="entry name" value="RQC"/>
    <property type="match status" value="1"/>
</dbReference>
<dbReference type="InterPro" id="IPR018982">
    <property type="entry name" value="RQC_domain"/>
</dbReference>
<dbReference type="GO" id="GO:0005737">
    <property type="term" value="C:cytoplasm"/>
    <property type="evidence" value="ECO:0007669"/>
    <property type="project" value="TreeGrafter"/>
</dbReference>
<keyword evidence="9" id="KW-0862">Zinc</keyword>
<gene>
    <name evidence="20" type="primary">recQ</name>
    <name evidence="20" type="ORF">VRLFYP33_01225</name>
</gene>
<dbReference type="InterPro" id="IPR002121">
    <property type="entry name" value="HRDC_dom"/>
</dbReference>
<dbReference type="Pfam" id="PF00270">
    <property type="entry name" value="DEAD"/>
    <property type="match status" value="1"/>
</dbReference>
<proteinExistence type="inferred from homology"/>
<dbReference type="PROSITE" id="PS51192">
    <property type="entry name" value="HELICASE_ATP_BIND_1"/>
    <property type="match status" value="1"/>
</dbReference>
<evidence type="ECO:0000256" key="14">
    <source>
        <dbReference type="ARBA" id="ARBA00023235"/>
    </source>
</evidence>
<dbReference type="InterPro" id="IPR036390">
    <property type="entry name" value="WH_DNA-bd_sf"/>
</dbReference>
<dbReference type="PROSITE" id="PS51194">
    <property type="entry name" value="HELICASE_CTER"/>
    <property type="match status" value="1"/>
</dbReference>
<evidence type="ECO:0000256" key="5">
    <source>
        <dbReference type="ARBA" id="ARBA00022741"/>
    </source>
</evidence>
<evidence type="ECO:0000256" key="16">
    <source>
        <dbReference type="NCBIfam" id="TIGR01389"/>
    </source>
</evidence>
<dbReference type="InterPro" id="IPR036388">
    <property type="entry name" value="WH-like_DNA-bd_sf"/>
</dbReference>
<dbReference type="AlphaFoldDB" id="A0A6N3BYZ5"/>
<dbReference type="Gene3D" id="3.40.50.300">
    <property type="entry name" value="P-loop containing nucleotide triphosphate hydrolases"/>
    <property type="match status" value="2"/>
</dbReference>
<dbReference type="RefSeq" id="WP_156704809.1">
    <property type="nucleotide sequence ID" value="NZ_CACRUX010000048.1"/>
</dbReference>
<dbReference type="InterPro" id="IPR027417">
    <property type="entry name" value="P-loop_NTPase"/>
</dbReference>
<dbReference type="SMART" id="SM00490">
    <property type="entry name" value="HELICc"/>
    <property type="match status" value="1"/>
</dbReference>
<keyword evidence="6" id="KW-0227">DNA damage</keyword>
<dbReference type="PROSITE" id="PS50967">
    <property type="entry name" value="HRDC"/>
    <property type="match status" value="1"/>
</dbReference>
<dbReference type="GO" id="GO:0016787">
    <property type="term" value="F:hydrolase activity"/>
    <property type="evidence" value="ECO:0007669"/>
    <property type="project" value="UniProtKB-KW"/>
</dbReference>
<dbReference type="Gene3D" id="1.10.150.80">
    <property type="entry name" value="HRDC domain"/>
    <property type="match status" value="1"/>
</dbReference>
<evidence type="ECO:0000256" key="13">
    <source>
        <dbReference type="ARBA" id="ARBA00023204"/>
    </source>
</evidence>
<dbReference type="InterPro" id="IPR004589">
    <property type="entry name" value="DNA_helicase_ATP-dep_RecQ"/>
</dbReference>
<reference evidence="20" key="1">
    <citation type="submission" date="2019-11" db="EMBL/GenBank/DDBJ databases">
        <authorList>
            <person name="Feng L."/>
        </authorList>
    </citation>
    <scope>NUCLEOTIDE SEQUENCE</scope>
    <source>
        <strain evidence="20">VrattiLFYP33</strain>
    </source>
</reference>
<keyword evidence="7 20" id="KW-0378">Hydrolase</keyword>
<keyword evidence="8 20" id="KW-0347">Helicase</keyword>
<dbReference type="GO" id="GO:0003677">
    <property type="term" value="F:DNA binding"/>
    <property type="evidence" value="ECO:0007669"/>
    <property type="project" value="UniProtKB-KW"/>
</dbReference>
<dbReference type="GO" id="GO:0006310">
    <property type="term" value="P:DNA recombination"/>
    <property type="evidence" value="ECO:0007669"/>
    <property type="project" value="UniProtKB-UniRule"/>
</dbReference>
<protein>
    <recommendedName>
        <fullName evidence="16">DNA helicase RecQ</fullName>
        <ecNumber evidence="16">5.6.2.4</ecNumber>
    </recommendedName>
</protein>
<accession>A0A6N3BYZ5</accession>
<dbReference type="CDD" id="cd18794">
    <property type="entry name" value="SF2_C_RecQ"/>
    <property type="match status" value="1"/>
</dbReference>
<evidence type="ECO:0000256" key="1">
    <source>
        <dbReference type="ARBA" id="ARBA00001946"/>
    </source>
</evidence>
<organism evidence="20">
    <name type="scientific">Veillonella ratti</name>
    <dbReference type="NCBI Taxonomy" id="103892"/>
    <lineage>
        <taxon>Bacteria</taxon>
        <taxon>Bacillati</taxon>
        <taxon>Bacillota</taxon>
        <taxon>Negativicutes</taxon>
        <taxon>Veillonellales</taxon>
        <taxon>Veillonellaceae</taxon>
        <taxon>Veillonella</taxon>
    </lineage>
</organism>
<dbReference type="Pfam" id="PF09382">
    <property type="entry name" value="RQC"/>
    <property type="match status" value="1"/>
</dbReference>
<dbReference type="GO" id="GO:0006281">
    <property type="term" value="P:DNA repair"/>
    <property type="evidence" value="ECO:0007669"/>
    <property type="project" value="UniProtKB-KW"/>
</dbReference>
<dbReference type="Pfam" id="PF00271">
    <property type="entry name" value="Helicase_C"/>
    <property type="match status" value="1"/>
</dbReference>
<sequence>MAHKAAEAALAHYFGYTSFRPAQEVPVASLLANKDVLAIMPTGAGKSICFQIPAILKRGLTIVFSPLISLMQDQVDGLRMQKIPAAYLNSTQDKDESVNVMRALRAGRVKILYLAPERLASEWFINFLKGLPIDQVIIDEAHCVSQWGHDFRPSYQLIAPFIEQLPRRPVIGAFTASATREVEADMKRLLGLTNATVHVTGFDRPNLSFEVVQPQNKLQYVLQFVADHDAANGIIYCATRKDVETVYGELAKRGVEVGYYHAGLSDEIRKMQQERYAYDKVRVMVATSAFGMGIDKSNVRYVLHYQMPRNMESYYQEAGRAGRDGAPSKCVLLYSGRDVMIHKYLINESVHEPERRRIEMSKLQQMINYCFTTDCLRKYMLNYFGETVNWTRCDNCGSCLHKGALRDLTKEAKAIFKAVIDTEERYGAAMITDIVAGNRTDRIVRYGYDRLPVFGRLEDMDDREIKGLIRQFTSLGYLDCATGKYPILSITPAGEAVLDGSAKVTEVRRQLVKVRPDGPRQRAGAAHFDGTGNSMTMKRRASNKPNLFEALRQHRKTLSEQLKVPPYLIFPDTVLIDMASMRPQTLADLYKIKGIGEVKLQRFGLSFLKVISTFSD</sequence>
<evidence type="ECO:0000256" key="12">
    <source>
        <dbReference type="ARBA" id="ARBA00023172"/>
    </source>
</evidence>
<dbReference type="GO" id="GO:0006260">
    <property type="term" value="P:DNA replication"/>
    <property type="evidence" value="ECO:0007669"/>
    <property type="project" value="InterPro"/>
</dbReference>
<keyword evidence="4" id="KW-0479">Metal-binding</keyword>
<dbReference type="SMART" id="SM00487">
    <property type="entry name" value="DEXDc"/>
    <property type="match status" value="1"/>
</dbReference>
<keyword evidence="13" id="KW-0234">DNA repair</keyword>
<keyword evidence="5" id="KW-0547">Nucleotide-binding</keyword>
<dbReference type="InterPro" id="IPR011545">
    <property type="entry name" value="DEAD/DEAH_box_helicase_dom"/>
</dbReference>
<dbReference type="GO" id="GO:0030894">
    <property type="term" value="C:replisome"/>
    <property type="evidence" value="ECO:0007669"/>
    <property type="project" value="TreeGrafter"/>
</dbReference>
<dbReference type="GO" id="GO:0043590">
    <property type="term" value="C:bacterial nucleoid"/>
    <property type="evidence" value="ECO:0007669"/>
    <property type="project" value="TreeGrafter"/>
</dbReference>
<feature type="domain" description="Helicase ATP-binding" evidence="18">
    <location>
        <begin position="27"/>
        <end position="196"/>
    </location>
</feature>
<dbReference type="InterPro" id="IPR010997">
    <property type="entry name" value="HRDC-like_sf"/>
</dbReference>
<evidence type="ECO:0000256" key="10">
    <source>
        <dbReference type="ARBA" id="ARBA00022840"/>
    </source>
</evidence>
<dbReference type="EMBL" id="CACRUX010000048">
    <property type="protein sequence ID" value="VYU09165.1"/>
    <property type="molecule type" value="Genomic_DNA"/>
</dbReference>
<comment type="catalytic activity">
    <reaction evidence="15">
        <text>Couples ATP hydrolysis with the unwinding of duplex DNA by translocating in the 3'-5' direction.</text>
        <dbReference type="EC" id="5.6.2.4"/>
    </reaction>
</comment>
<dbReference type="InterPro" id="IPR006293">
    <property type="entry name" value="DNA_helicase_ATP-dep_RecQ_bac"/>
</dbReference>
<dbReference type="Pfam" id="PF16124">
    <property type="entry name" value="RecQ_Zn_bind"/>
    <property type="match status" value="1"/>
</dbReference>
<dbReference type="GO" id="GO:0009378">
    <property type="term" value="F:four-way junction helicase activity"/>
    <property type="evidence" value="ECO:0007669"/>
    <property type="project" value="TreeGrafter"/>
</dbReference>
<evidence type="ECO:0000259" key="19">
    <source>
        <dbReference type="PROSITE" id="PS51194"/>
    </source>
</evidence>
<evidence type="ECO:0000259" key="18">
    <source>
        <dbReference type="PROSITE" id="PS51192"/>
    </source>
</evidence>
<dbReference type="InterPro" id="IPR001650">
    <property type="entry name" value="Helicase_C-like"/>
</dbReference>
<dbReference type="GO" id="GO:0005524">
    <property type="term" value="F:ATP binding"/>
    <property type="evidence" value="ECO:0007669"/>
    <property type="project" value="UniProtKB-KW"/>
</dbReference>
<dbReference type="Gene3D" id="1.10.10.10">
    <property type="entry name" value="Winged helix-like DNA-binding domain superfamily/Winged helix DNA-binding domain"/>
    <property type="match status" value="1"/>
</dbReference>
<dbReference type="InterPro" id="IPR044876">
    <property type="entry name" value="HRDC_dom_sf"/>
</dbReference>
<keyword evidence="12" id="KW-0233">DNA recombination</keyword>
<evidence type="ECO:0000313" key="20">
    <source>
        <dbReference type="EMBL" id="VYU09165.1"/>
    </source>
</evidence>
<dbReference type="PANTHER" id="PTHR13710:SF105">
    <property type="entry name" value="ATP-DEPENDENT DNA HELICASE Q1"/>
    <property type="match status" value="1"/>
</dbReference>
<dbReference type="Pfam" id="PF00570">
    <property type="entry name" value="HRDC"/>
    <property type="match status" value="1"/>
</dbReference>
<evidence type="ECO:0000256" key="8">
    <source>
        <dbReference type="ARBA" id="ARBA00022806"/>
    </source>
</evidence>
<name>A0A6N3BYZ5_9FIRM</name>
<evidence type="ECO:0000256" key="2">
    <source>
        <dbReference type="ARBA" id="ARBA00001947"/>
    </source>
</evidence>
<dbReference type="InterPro" id="IPR014001">
    <property type="entry name" value="Helicase_ATP-bd"/>
</dbReference>
<feature type="domain" description="Helicase C-terminal" evidence="19">
    <location>
        <begin position="217"/>
        <end position="369"/>
    </location>
</feature>
<evidence type="ECO:0000256" key="11">
    <source>
        <dbReference type="ARBA" id="ARBA00023125"/>
    </source>
</evidence>
<dbReference type="NCBIfam" id="TIGR00614">
    <property type="entry name" value="recQ_fam"/>
    <property type="match status" value="1"/>
</dbReference>
<dbReference type="GO" id="GO:0046872">
    <property type="term" value="F:metal ion binding"/>
    <property type="evidence" value="ECO:0007669"/>
    <property type="project" value="UniProtKB-KW"/>
</dbReference>
<dbReference type="SUPFAM" id="SSF46785">
    <property type="entry name" value="Winged helix' DNA-binding domain"/>
    <property type="match status" value="1"/>
</dbReference>